<evidence type="ECO:0000313" key="3">
    <source>
        <dbReference type="Proteomes" id="UP000602510"/>
    </source>
</evidence>
<protein>
    <submittedName>
        <fullName evidence="2">Uncharacterized protein</fullName>
    </submittedName>
</protein>
<reference evidence="2" key="1">
    <citation type="submission" date="2020-04" db="EMBL/GenBank/DDBJ databases">
        <title>Hybrid Assembly of Korean Phytophthora infestans isolates.</title>
        <authorList>
            <person name="Prokchorchik M."/>
            <person name="Lee Y."/>
            <person name="Seo J."/>
            <person name="Cho J.-H."/>
            <person name="Park Y.-E."/>
            <person name="Jang D.-C."/>
            <person name="Im J.-S."/>
            <person name="Choi J.-G."/>
            <person name="Park H.-J."/>
            <person name="Lee G.-B."/>
            <person name="Lee Y.-G."/>
            <person name="Hong S.-Y."/>
            <person name="Cho K."/>
            <person name="Sohn K.H."/>
        </authorList>
    </citation>
    <scope>NUCLEOTIDE SEQUENCE</scope>
    <source>
        <strain evidence="2">KR_1_A1</strain>
    </source>
</reference>
<dbReference type="EMBL" id="WSZM01000709">
    <property type="protein sequence ID" value="KAF4030133.1"/>
    <property type="molecule type" value="Genomic_DNA"/>
</dbReference>
<dbReference type="Proteomes" id="UP000602510">
    <property type="component" value="Unassembled WGS sequence"/>
</dbReference>
<evidence type="ECO:0000256" key="1">
    <source>
        <dbReference type="SAM" id="MobiDB-lite"/>
    </source>
</evidence>
<dbReference type="AlphaFoldDB" id="A0A833SI76"/>
<sequence length="122" mass="13060">MMMNSSHASPHGQIHGLPRSKPSSFSSTPSSIGSSQSSQQAPHPMRKPSTKALILQRKHQEDQQRATLARADTADDAVLSRATSEVASQLAAEEAAAALRDRSNSLAVMESMRSHLPETATQ</sequence>
<keyword evidence="3" id="KW-1185">Reference proteome</keyword>
<proteinExistence type="predicted"/>
<accession>A0A833SI76</accession>
<name>A0A833SI76_PHYIN</name>
<feature type="region of interest" description="Disordered" evidence="1">
    <location>
        <begin position="1"/>
        <end position="72"/>
    </location>
</feature>
<organism evidence="2 3">
    <name type="scientific">Phytophthora infestans</name>
    <name type="common">Potato late blight agent</name>
    <name type="synonym">Botrytis infestans</name>
    <dbReference type="NCBI Taxonomy" id="4787"/>
    <lineage>
        <taxon>Eukaryota</taxon>
        <taxon>Sar</taxon>
        <taxon>Stramenopiles</taxon>
        <taxon>Oomycota</taxon>
        <taxon>Peronosporomycetes</taxon>
        <taxon>Peronosporales</taxon>
        <taxon>Peronosporaceae</taxon>
        <taxon>Phytophthora</taxon>
    </lineage>
</organism>
<feature type="compositionally biased region" description="Low complexity" evidence="1">
    <location>
        <begin position="19"/>
        <end position="40"/>
    </location>
</feature>
<gene>
    <name evidence="2" type="ORF">GN244_ATG18104</name>
</gene>
<evidence type="ECO:0000313" key="2">
    <source>
        <dbReference type="EMBL" id="KAF4030133.1"/>
    </source>
</evidence>
<comment type="caution">
    <text evidence="2">The sequence shown here is derived from an EMBL/GenBank/DDBJ whole genome shotgun (WGS) entry which is preliminary data.</text>
</comment>